<accession>A0A1I0DME5</accession>
<dbReference type="EMBL" id="FOHN01000015">
    <property type="protein sequence ID" value="SET33656.1"/>
    <property type="molecule type" value="Genomic_DNA"/>
</dbReference>
<dbReference type="CDD" id="cd00060">
    <property type="entry name" value="FHA"/>
    <property type="match status" value="1"/>
</dbReference>
<reference evidence="3 4" key="1">
    <citation type="submission" date="2016-10" db="EMBL/GenBank/DDBJ databases">
        <authorList>
            <person name="de Groot N.N."/>
        </authorList>
    </citation>
    <scope>NUCLEOTIDE SEQUENCE [LARGE SCALE GENOMIC DNA]</scope>
    <source>
        <strain evidence="3 4">DSM 1801</strain>
    </source>
</reference>
<gene>
    <name evidence="3" type="ORF">SAMN04487772_11571</name>
</gene>
<dbReference type="Pfam" id="PF19909">
    <property type="entry name" value="DUF6382"/>
    <property type="match status" value="1"/>
</dbReference>
<dbReference type="PROSITE" id="PS50006">
    <property type="entry name" value="FHA_DOMAIN"/>
    <property type="match status" value="1"/>
</dbReference>
<dbReference type="SUPFAM" id="SSF49879">
    <property type="entry name" value="SMAD/FHA domain"/>
    <property type="match status" value="1"/>
</dbReference>
<organism evidence="3 4">
    <name type="scientific">[Clostridium] polysaccharolyticum</name>
    <dbReference type="NCBI Taxonomy" id="29364"/>
    <lineage>
        <taxon>Bacteria</taxon>
        <taxon>Bacillati</taxon>
        <taxon>Bacillota</taxon>
        <taxon>Clostridia</taxon>
        <taxon>Lachnospirales</taxon>
        <taxon>Lachnospiraceae</taxon>
    </lineage>
</organism>
<dbReference type="OrthoDB" id="9783862at2"/>
<feature type="domain" description="FHA" evidence="2">
    <location>
        <begin position="274"/>
        <end position="325"/>
    </location>
</feature>
<feature type="compositionally biased region" description="Basic and acidic residues" evidence="1">
    <location>
        <begin position="222"/>
        <end position="246"/>
    </location>
</feature>
<dbReference type="InterPro" id="IPR045962">
    <property type="entry name" value="DUF6382"/>
</dbReference>
<keyword evidence="4" id="KW-1185">Reference proteome</keyword>
<proteinExistence type="predicted"/>
<dbReference type="STRING" id="29364.SAMN04487772_11571"/>
<sequence>MCQFMIENQGMQSFLVYLLNEEEEVDQACYDLIHDKQIAGILPTFLSAKDKKTCLKFNTSSRIHLQQFFDGNAGKREFLQVFLNIVETISRCKEYTLPVHYICLDSKYIYVNKETKDVELLYCPVIQPEVEMDLRNQLRQVMLQLRYSSLENSFYVSNITRFLEQKEEFSLAALKELLQTMLNKTALPVSSLFKGGKVKMKAIDIKQSSQPEPAQENWAGPKCRETQAEQEKKENGSDKENERDREAGTMDCFKTGFLQHKRTGNVIRLDKQVFKIGKETGFVDYCITDNPAISRSHANIVIENNEYYIMDMNSKNHTVVNGRMLMGTEMVKLIHGSSIQLADEDFEFCLEF</sequence>
<dbReference type="Pfam" id="PF00498">
    <property type="entry name" value="FHA"/>
    <property type="match status" value="1"/>
</dbReference>
<dbReference type="InterPro" id="IPR000253">
    <property type="entry name" value="FHA_dom"/>
</dbReference>
<name>A0A1I0DME5_9FIRM</name>
<dbReference type="RefSeq" id="WP_092478189.1">
    <property type="nucleotide sequence ID" value="NZ_FOHN01000015.1"/>
</dbReference>
<dbReference type="Gene3D" id="2.60.200.20">
    <property type="match status" value="1"/>
</dbReference>
<feature type="region of interest" description="Disordered" evidence="1">
    <location>
        <begin position="206"/>
        <end position="246"/>
    </location>
</feature>
<evidence type="ECO:0000313" key="3">
    <source>
        <dbReference type="EMBL" id="SET33656.1"/>
    </source>
</evidence>
<dbReference type="Proteomes" id="UP000199800">
    <property type="component" value="Unassembled WGS sequence"/>
</dbReference>
<evidence type="ECO:0000259" key="2">
    <source>
        <dbReference type="PROSITE" id="PS50006"/>
    </source>
</evidence>
<dbReference type="InterPro" id="IPR008984">
    <property type="entry name" value="SMAD_FHA_dom_sf"/>
</dbReference>
<dbReference type="AlphaFoldDB" id="A0A1I0DME5"/>
<evidence type="ECO:0000313" key="4">
    <source>
        <dbReference type="Proteomes" id="UP000199800"/>
    </source>
</evidence>
<protein>
    <submittedName>
        <fullName evidence="3">FHA domain-containing protein</fullName>
    </submittedName>
</protein>
<evidence type="ECO:0000256" key="1">
    <source>
        <dbReference type="SAM" id="MobiDB-lite"/>
    </source>
</evidence>
<dbReference type="SMART" id="SM00240">
    <property type="entry name" value="FHA"/>
    <property type="match status" value="1"/>
</dbReference>